<feature type="domain" description="Phosphotyrosine protein phosphatase I" evidence="2">
    <location>
        <begin position="5"/>
        <end position="141"/>
    </location>
</feature>
<keyword evidence="3" id="KW-0378">Hydrolase</keyword>
<keyword evidence="4" id="KW-1185">Reference proteome</keyword>
<dbReference type="GO" id="GO:0004725">
    <property type="term" value="F:protein tyrosine phosphatase activity"/>
    <property type="evidence" value="ECO:0007669"/>
    <property type="project" value="UniProtKB-EC"/>
</dbReference>
<dbReference type="Proteomes" id="UP000002710">
    <property type="component" value="Chromosome"/>
</dbReference>
<dbReference type="CDD" id="cd16345">
    <property type="entry name" value="LMWP_ArsC"/>
    <property type="match status" value="1"/>
</dbReference>
<organism evidence="3 4">
    <name type="scientific">Oleidesulfovibrio alaskensis (strain ATCC BAA-1058 / DSM 17464 / G20)</name>
    <name type="common">Desulfovibrio alaskensis</name>
    <dbReference type="NCBI Taxonomy" id="207559"/>
    <lineage>
        <taxon>Bacteria</taxon>
        <taxon>Pseudomonadati</taxon>
        <taxon>Thermodesulfobacteriota</taxon>
        <taxon>Desulfovibrionia</taxon>
        <taxon>Desulfovibrionales</taxon>
        <taxon>Desulfovibrionaceae</taxon>
        <taxon>Oleidesulfovibrio</taxon>
    </lineage>
</organism>
<dbReference type="EMBL" id="CP000112">
    <property type="protein sequence ID" value="ABB39615.1"/>
    <property type="molecule type" value="Genomic_DNA"/>
</dbReference>
<dbReference type="InterPro" id="IPR023485">
    <property type="entry name" value="Ptyr_pPase"/>
</dbReference>
<gene>
    <name evidence="3" type="ordered locus">Dde_2820</name>
</gene>
<dbReference type="SUPFAM" id="SSF52788">
    <property type="entry name" value="Phosphotyrosine protein phosphatases I"/>
    <property type="match status" value="1"/>
</dbReference>
<dbReference type="KEGG" id="dde:Dde_2820"/>
<evidence type="ECO:0000313" key="3">
    <source>
        <dbReference type="EMBL" id="ABB39615.1"/>
    </source>
</evidence>
<dbReference type="SMART" id="SM00226">
    <property type="entry name" value="LMWPc"/>
    <property type="match status" value="1"/>
</dbReference>
<name>Q30XI1_OLEA2</name>
<protein>
    <submittedName>
        <fullName evidence="3">Protein tyrosine phosphatase</fullName>
        <ecNumber evidence="3">3.1.3.48</ecNumber>
    </submittedName>
</protein>
<dbReference type="PANTHER" id="PTHR43428:SF1">
    <property type="entry name" value="ARSENATE REDUCTASE"/>
    <property type="match status" value="1"/>
</dbReference>
<dbReference type="RefSeq" id="WP_011368621.1">
    <property type="nucleotide sequence ID" value="NC_007519.1"/>
</dbReference>
<dbReference type="InterPro" id="IPR036196">
    <property type="entry name" value="Ptyr_pPase_sf"/>
</dbReference>
<dbReference type="Gene3D" id="3.40.50.2300">
    <property type="match status" value="1"/>
</dbReference>
<dbReference type="eggNOG" id="COG0394">
    <property type="taxonomic scope" value="Bacteria"/>
</dbReference>
<accession>Q30XI1</accession>
<dbReference type="PANTHER" id="PTHR43428">
    <property type="entry name" value="ARSENATE REDUCTASE"/>
    <property type="match status" value="1"/>
</dbReference>
<dbReference type="Pfam" id="PF01451">
    <property type="entry name" value="LMWPc"/>
    <property type="match status" value="1"/>
</dbReference>
<keyword evidence="1" id="KW-0059">Arsenical resistance</keyword>
<dbReference type="EC" id="3.1.3.48" evidence="3"/>
<proteinExistence type="predicted"/>
<dbReference type="STRING" id="207559.Dde_2820"/>
<reference evidence="3 4" key="1">
    <citation type="journal article" date="2011" name="J. Bacteriol.">
        <title>Complete genome sequence and updated annotation of Desulfovibrio alaskensis G20.</title>
        <authorList>
            <person name="Hauser L.J."/>
            <person name="Land M.L."/>
            <person name="Brown S.D."/>
            <person name="Larimer F."/>
            <person name="Keller K.L."/>
            <person name="Rapp-Giles B.J."/>
            <person name="Price M.N."/>
            <person name="Lin M."/>
            <person name="Bruce D.C."/>
            <person name="Detter J.C."/>
            <person name="Tapia R."/>
            <person name="Han C.S."/>
            <person name="Goodwin L.A."/>
            <person name="Cheng J.F."/>
            <person name="Pitluck S."/>
            <person name="Copeland A."/>
            <person name="Lucas S."/>
            <person name="Nolan M."/>
            <person name="Lapidus A.L."/>
            <person name="Palumbo A.V."/>
            <person name="Wall J.D."/>
        </authorList>
    </citation>
    <scope>NUCLEOTIDE SEQUENCE [LARGE SCALE GENOMIC DNA]</scope>
    <source>
        <strain evidence="4">ATCC BAA 1058 / DSM 17464 / G20</strain>
    </source>
</reference>
<evidence type="ECO:0000259" key="2">
    <source>
        <dbReference type="SMART" id="SM00226"/>
    </source>
</evidence>
<evidence type="ECO:0000313" key="4">
    <source>
        <dbReference type="Proteomes" id="UP000002710"/>
    </source>
</evidence>
<evidence type="ECO:0000256" key="1">
    <source>
        <dbReference type="ARBA" id="ARBA00022849"/>
    </source>
</evidence>
<dbReference type="AlphaFoldDB" id="Q30XI1"/>
<dbReference type="GO" id="GO:0046685">
    <property type="term" value="P:response to arsenic-containing substance"/>
    <property type="evidence" value="ECO:0007669"/>
    <property type="project" value="UniProtKB-KW"/>
</dbReference>
<dbReference type="HOGENOM" id="CLU_071415_3_2_7"/>
<sequence length="143" mass="15876">MPMKKTILFLCTGNSCRSQMAEGWTRKLKGDEFEVRSAGVETHGLNPLAVEVMAEAGVDISGHRSKLVSELDVDTFDYVVTVCDHASEHCPFFPAESRRIHAGFPDPPALARTAATHEEALEHYRRVRDAIRDFVQSLPAPLL</sequence>